<feature type="transmembrane region" description="Helical" evidence="1">
    <location>
        <begin position="61"/>
        <end position="79"/>
    </location>
</feature>
<reference evidence="2 3" key="2">
    <citation type="journal article" date="2011" name="Stand. Genomic Sci.">
        <title>Complete genome sequence of Isosphaera pallida type strain (IS1B).</title>
        <authorList>
            <consortium name="US DOE Joint Genome Institute (JGI-PGF)"/>
            <person name="Goker M."/>
            <person name="Cleland D."/>
            <person name="Saunders E."/>
            <person name="Lapidus A."/>
            <person name="Nolan M."/>
            <person name="Lucas S."/>
            <person name="Hammon N."/>
            <person name="Deshpande S."/>
            <person name="Cheng J.F."/>
            <person name="Tapia R."/>
            <person name="Han C."/>
            <person name="Goodwin L."/>
            <person name="Pitluck S."/>
            <person name="Liolios K."/>
            <person name="Pagani I."/>
            <person name="Ivanova N."/>
            <person name="Mavromatis K."/>
            <person name="Pati A."/>
            <person name="Chen A."/>
            <person name="Palaniappan K."/>
            <person name="Land M."/>
            <person name="Hauser L."/>
            <person name="Chang Y.J."/>
            <person name="Jeffries C.D."/>
            <person name="Detter J.C."/>
            <person name="Beck B."/>
            <person name="Woyke T."/>
            <person name="Bristow J."/>
            <person name="Eisen J.A."/>
            <person name="Markowitz V."/>
            <person name="Hugenholtz P."/>
            <person name="Kyrpides N.C."/>
            <person name="Klenk H.P."/>
        </authorList>
    </citation>
    <scope>NUCLEOTIDE SEQUENCE [LARGE SCALE GENOMIC DNA]</scope>
    <source>
        <strain evidence="3">ATCC 43644 / DSM 9630 / IS1B</strain>
    </source>
</reference>
<dbReference type="STRING" id="575540.Isop_1366"/>
<evidence type="ECO:0000313" key="2">
    <source>
        <dbReference type="EMBL" id="ADV61951.1"/>
    </source>
</evidence>
<keyword evidence="3" id="KW-1185">Reference proteome</keyword>
<dbReference type="AlphaFoldDB" id="E8QXB0"/>
<sequence length="80" mass="8390">MERDPIEIKVRGVGRRREAKVPLVPYDPRIVGTVGSGSARVAPIPGGVNEGPRRISLVSSLLFLVYVLIPASVGSGVGVV</sequence>
<proteinExistence type="predicted"/>
<name>E8QXB0_ISOPI</name>
<accession>E8QXB0</accession>
<dbReference type="InParanoid" id="E8QXB0"/>
<dbReference type="Proteomes" id="UP000008631">
    <property type="component" value="Chromosome"/>
</dbReference>
<dbReference type="HOGENOM" id="CLU_2585015_0_0_0"/>
<protein>
    <submittedName>
        <fullName evidence="2">Uncharacterized protein</fullName>
    </submittedName>
</protein>
<evidence type="ECO:0000256" key="1">
    <source>
        <dbReference type="SAM" id="Phobius"/>
    </source>
</evidence>
<reference key="1">
    <citation type="submission" date="2010-11" db="EMBL/GenBank/DDBJ databases">
        <title>The complete sequence of chromosome of Isophaera pallida ATCC 43644.</title>
        <authorList>
            <consortium name="US DOE Joint Genome Institute (JGI-PGF)"/>
            <person name="Lucas S."/>
            <person name="Copeland A."/>
            <person name="Lapidus A."/>
            <person name="Bruce D."/>
            <person name="Goodwin L."/>
            <person name="Pitluck S."/>
            <person name="Kyrpides N."/>
            <person name="Mavromatis K."/>
            <person name="Pagani I."/>
            <person name="Ivanova N."/>
            <person name="Saunders E."/>
            <person name="Brettin T."/>
            <person name="Detter J.C."/>
            <person name="Han C."/>
            <person name="Tapia R."/>
            <person name="Land M."/>
            <person name="Hauser L."/>
            <person name="Markowitz V."/>
            <person name="Cheng J.-F."/>
            <person name="Hugenholtz P."/>
            <person name="Woyke T."/>
            <person name="Wu D."/>
            <person name="Eisen J.A."/>
        </authorList>
    </citation>
    <scope>NUCLEOTIDE SEQUENCE</scope>
    <source>
        <strain>ATCC 43644</strain>
    </source>
</reference>
<dbReference type="EMBL" id="CP002353">
    <property type="protein sequence ID" value="ADV61951.1"/>
    <property type="molecule type" value="Genomic_DNA"/>
</dbReference>
<dbReference type="KEGG" id="ipa:Isop_1366"/>
<keyword evidence="1" id="KW-1133">Transmembrane helix</keyword>
<keyword evidence="1" id="KW-0472">Membrane</keyword>
<organism evidence="2 3">
    <name type="scientific">Isosphaera pallida (strain ATCC 43644 / DSM 9630 / IS1B)</name>
    <dbReference type="NCBI Taxonomy" id="575540"/>
    <lineage>
        <taxon>Bacteria</taxon>
        <taxon>Pseudomonadati</taxon>
        <taxon>Planctomycetota</taxon>
        <taxon>Planctomycetia</taxon>
        <taxon>Isosphaerales</taxon>
        <taxon>Isosphaeraceae</taxon>
        <taxon>Isosphaera</taxon>
    </lineage>
</organism>
<gene>
    <name evidence="2" type="ordered locus">Isop_1366</name>
</gene>
<evidence type="ECO:0000313" key="3">
    <source>
        <dbReference type="Proteomes" id="UP000008631"/>
    </source>
</evidence>
<keyword evidence="1" id="KW-0812">Transmembrane</keyword>